<gene>
    <name evidence="5" type="ORF">PDIGIT_LOCUS12000</name>
</gene>
<feature type="compositionally biased region" description="Low complexity" evidence="3">
    <location>
        <begin position="443"/>
        <end position="455"/>
    </location>
</feature>
<organism evidence="5 6">
    <name type="scientific">Periconia digitata</name>
    <dbReference type="NCBI Taxonomy" id="1303443"/>
    <lineage>
        <taxon>Eukaryota</taxon>
        <taxon>Fungi</taxon>
        <taxon>Dikarya</taxon>
        <taxon>Ascomycota</taxon>
        <taxon>Pezizomycotina</taxon>
        <taxon>Dothideomycetes</taxon>
        <taxon>Pleosporomycetidae</taxon>
        <taxon>Pleosporales</taxon>
        <taxon>Massarineae</taxon>
        <taxon>Periconiaceae</taxon>
        <taxon>Periconia</taxon>
    </lineage>
</organism>
<protein>
    <recommendedName>
        <fullName evidence="4">GS catalytic domain-containing protein</fullName>
    </recommendedName>
</protein>
<comment type="similarity">
    <text evidence="1 2">Belongs to the glutamine synthetase family.</text>
</comment>
<dbReference type="InterPro" id="IPR014746">
    <property type="entry name" value="Gln_synth/guanido_kin_cat_dom"/>
</dbReference>
<dbReference type="Gene3D" id="3.30.590.10">
    <property type="entry name" value="Glutamine synthetase/guanido kinase, catalytic domain"/>
    <property type="match status" value="1"/>
</dbReference>
<dbReference type="InterPro" id="IPR008146">
    <property type="entry name" value="Gln_synth_cat_dom"/>
</dbReference>
<dbReference type="AlphaFoldDB" id="A0A9W4UP39"/>
<evidence type="ECO:0000313" key="6">
    <source>
        <dbReference type="Proteomes" id="UP001152607"/>
    </source>
</evidence>
<dbReference type="SUPFAM" id="SSF51556">
    <property type="entry name" value="Metallo-dependent hydrolases"/>
    <property type="match status" value="1"/>
</dbReference>
<accession>A0A9W4UP39</accession>
<sequence length="919" mass="104427">MYPSDITPSPTVEQLRYIVNNYPIIDHHTSNLILPAFGDAIPFESITSEAQGRALRDVPKSLAHLRASRQLRQLYECSDDADWADILEQRLEWLKSNPERLSQRCFEGVHALLVDDGMPGPDRVYPYDFHDRYMKAPSKRIVRIETVAESLMQIILRDVPETALDHASFFTDTWVTFTEEFEREIIQSVQDPSVAGFKSVICYRSGLDIEPDYQQAAQEVAYPFERYVERCLTKKKFRINRKPLNDYLVLRTLEVLSEQLTHPEAFSKPFQLHTGLGDNDISLLQSSPAYLQPLIEGYSKVPFVLLHASYPYTREASYLATVYKHVYLDLGGVFPMLSKDGQKTVLRESLEIVPGSKLLFSSSGRVFPETFWLSNRQFREVLLELAIEYINNDDITPHQAISLTKDILFNNSNVLYDLRYEAVFNEVPLIQGQIAYESRDEPVSAAPMSSASNPPTLATGINRTASRTPEGGYEPPPFPPPPKEPQVYDAQLLDRFLAQHENVKYVYVQWLDYLASIRSRIVPIKEFYRMIRSGSRIKIPSAKIGMLQHESIPIRQIYVEADLRSLRRTHEKDSLPSATVLCFWRDESGRPIRECPRTNLEHLVDNLKYNHNIALLCGFEIDVTFLSRNPLDPEQPYSPIMDTNAQDAITPEQWIKLPFLPEIVSSLSGMDIELQQFHAESGPGQYKFILSPQSPLAAIDSLLQARQVIHQLAALHGWRATLHPQPFAGINSAACLHISIDPPSKDMQFFANGIAHHLASILAFTMPEAESYRKIVDDPWTTDKWHTWEQDDINIPLQRISPGQWDIRCMDGFANAYLALSAIIAAGSLGLVGDKGGAGSQDAEYESSHVVESKVPYEMLGELPETVEEAMQVLGEDEDLQTALPEGLVEEYLLSKKRDQEISGQMEASKRRVWLIERY</sequence>
<dbReference type="PROSITE" id="PS51987">
    <property type="entry name" value="GS_CATALYTIC"/>
    <property type="match status" value="1"/>
</dbReference>
<dbReference type="PANTHER" id="PTHR43383:SF2">
    <property type="entry name" value="AMIDOHYDROLASE 2 FAMILY PROTEIN"/>
    <property type="match status" value="1"/>
</dbReference>
<evidence type="ECO:0000256" key="1">
    <source>
        <dbReference type="PROSITE-ProRule" id="PRU01331"/>
    </source>
</evidence>
<dbReference type="GO" id="GO:0004356">
    <property type="term" value="F:glutamine synthetase activity"/>
    <property type="evidence" value="ECO:0007669"/>
    <property type="project" value="InterPro"/>
</dbReference>
<dbReference type="PANTHER" id="PTHR43383">
    <property type="entry name" value="NODULIN 6"/>
    <property type="match status" value="1"/>
</dbReference>
<dbReference type="Pfam" id="PF00120">
    <property type="entry name" value="Gln-synt_C"/>
    <property type="match status" value="1"/>
</dbReference>
<dbReference type="InterPro" id="IPR032466">
    <property type="entry name" value="Metal_Hydrolase"/>
</dbReference>
<evidence type="ECO:0000313" key="5">
    <source>
        <dbReference type="EMBL" id="CAI6338864.1"/>
    </source>
</evidence>
<evidence type="ECO:0000256" key="3">
    <source>
        <dbReference type="SAM" id="MobiDB-lite"/>
    </source>
</evidence>
<dbReference type="EMBL" id="CAOQHR010000008">
    <property type="protein sequence ID" value="CAI6338864.1"/>
    <property type="molecule type" value="Genomic_DNA"/>
</dbReference>
<name>A0A9W4UP39_9PLEO</name>
<dbReference type="SUPFAM" id="SSF55931">
    <property type="entry name" value="Glutamine synthetase/guanido kinase"/>
    <property type="match status" value="1"/>
</dbReference>
<reference evidence="5" key="1">
    <citation type="submission" date="2023-01" db="EMBL/GenBank/DDBJ databases">
        <authorList>
            <person name="Van Ghelder C."/>
            <person name="Rancurel C."/>
        </authorList>
    </citation>
    <scope>NUCLEOTIDE SEQUENCE</scope>
    <source>
        <strain evidence="5">CNCM I-4278</strain>
    </source>
</reference>
<evidence type="ECO:0000259" key="4">
    <source>
        <dbReference type="PROSITE" id="PS51987"/>
    </source>
</evidence>
<dbReference type="OrthoDB" id="3364440at2759"/>
<dbReference type="InterPro" id="IPR006680">
    <property type="entry name" value="Amidohydro-rel"/>
</dbReference>
<proteinExistence type="inferred from homology"/>
<keyword evidence="6" id="KW-1185">Reference proteome</keyword>
<dbReference type="Pfam" id="PF04909">
    <property type="entry name" value="Amidohydro_2"/>
    <property type="match status" value="1"/>
</dbReference>
<dbReference type="Gene3D" id="3.20.20.140">
    <property type="entry name" value="Metal-dependent hydrolases"/>
    <property type="match status" value="1"/>
</dbReference>
<dbReference type="Proteomes" id="UP001152607">
    <property type="component" value="Unassembled WGS sequence"/>
</dbReference>
<dbReference type="SMART" id="SM01230">
    <property type="entry name" value="Gln-synt_C"/>
    <property type="match status" value="1"/>
</dbReference>
<evidence type="ECO:0000256" key="2">
    <source>
        <dbReference type="RuleBase" id="RU000384"/>
    </source>
</evidence>
<comment type="caution">
    <text evidence="5">The sequence shown here is derived from an EMBL/GenBank/DDBJ whole genome shotgun (WGS) entry which is preliminary data.</text>
</comment>
<dbReference type="GO" id="GO:0016787">
    <property type="term" value="F:hydrolase activity"/>
    <property type="evidence" value="ECO:0007669"/>
    <property type="project" value="InterPro"/>
</dbReference>
<feature type="domain" description="GS catalytic" evidence="4">
    <location>
        <begin position="596"/>
        <end position="919"/>
    </location>
</feature>
<feature type="region of interest" description="Disordered" evidence="3">
    <location>
        <begin position="443"/>
        <end position="480"/>
    </location>
</feature>